<comment type="caution">
    <text evidence="1">The sequence shown here is derived from an EMBL/GenBank/DDBJ whole genome shotgun (WGS) entry which is preliminary data.</text>
</comment>
<name>A0ABD2CUB5_VESMC</name>
<protein>
    <submittedName>
        <fullName evidence="1">Uncharacterized protein</fullName>
    </submittedName>
</protein>
<evidence type="ECO:0000313" key="2">
    <source>
        <dbReference type="Proteomes" id="UP001607303"/>
    </source>
</evidence>
<dbReference type="Proteomes" id="UP001607303">
    <property type="component" value="Unassembled WGS sequence"/>
</dbReference>
<accession>A0ABD2CUB5</accession>
<organism evidence="1 2">
    <name type="scientific">Vespula maculifrons</name>
    <name type="common">Eastern yellow jacket</name>
    <name type="synonym">Wasp</name>
    <dbReference type="NCBI Taxonomy" id="7453"/>
    <lineage>
        <taxon>Eukaryota</taxon>
        <taxon>Metazoa</taxon>
        <taxon>Ecdysozoa</taxon>
        <taxon>Arthropoda</taxon>
        <taxon>Hexapoda</taxon>
        <taxon>Insecta</taxon>
        <taxon>Pterygota</taxon>
        <taxon>Neoptera</taxon>
        <taxon>Endopterygota</taxon>
        <taxon>Hymenoptera</taxon>
        <taxon>Apocrita</taxon>
        <taxon>Aculeata</taxon>
        <taxon>Vespoidea</taxon>
        <taxon>Vespidae</taxon>
        <taxon>Vespinae</taxon>
        <taxon>Vespula</taxon>
    </lineage>
</organism>
<gene>
    <name evidence="1" type="ORF">V1477_003328</name>
</gene>
<proteinExistence type="predicted"/>
<dbReference type="EMBL" id="JAYRBN010000031">
    <property type="protein sequence ID" value="KAL2748685.1"/>
    <property type="molecule type" value="Genomic_DNA"/>
</dbReference>
<reference evidence="1 2" key="1">
    <citation type="journal article" date="2024" name="Ann. Entomol. Soc. Am.">
        <title>Genomic analyses of the southern and eastern yellowjacket wasps (Hymenoptera: Vespidae) reveal evolutionary signatures of social life.</title>
        <authorList>
            <person name="Catto M.A."/>
            <person name="Caine P.B."/>
            <person name="Orr S.E."/>
            <person name="Hunt B.G."/>
            <person name="Goodisman M.A.D."/>
        </authorList>
    </citation>
    <scope>NUCLEOTIDE SEQUENCE [LARGE SCALE GENOMIC DNA]</scope>
    <source>
        <strain evidence="1">232</strain>
        <tissue evidence="1">Head and thorax</tissue>
    </source>
</reference>
<dbReference type="AlphaFoldDB" id="A0ABD2CUB5"/>
<sequence>MSRKRPLMTKGQRGGSKGVLHDTQIKEWFKRFESGSTSVESNPPFEGDLGIPKTVISEIISQDLGMSHVVKFGKSSFFAVEDTRRATTKLSASESKQPKLFIEF</sequence>
<keyword evidence="2" id="KW-1185">Reference proteome</keyword>
<evidence type="ECO:0000313" key="1">
    <source>
        <dbReference type="EMBL" id="KAL2748685.1"/>
    </source>
</evidence>